<feature type="domain" description="MaoC-like" evidence="2">
    <location>
        <begin position="189"/>
        <end position="261"/>
    </location>
</feature>
<dbReference type="AlphaFoldDB" id="A0A1H9TT68"/>
<comment type="similarity">
    <text evidence="1">Belongs to the enoyl-CoA hydratase/isomerase family.</text>
</comment>
<dbReference type="InterPro" id="IPR039569">
    <property type="entry name" value="FAS1-like_DH_region"/>
</dbReference>
<proteinExistence type="inferred from homology"/>
<protein>
    <submittedName>
        <fullName evidence="4">N-terminal half of MaoC dehydratase</fullName>
    </submittedName>
</protein>
<dbReference type="OrthoDB" id="9774179at2"/>
<dbReference type="PANTHER" id="PTHR43841">
    <property type="entry name" value="3-HYDROXYACYL-THIOESTER DEHYDRATASE HTDX-RELATED"/>
    <property type="match status" value="1"/>
</dbReference>
<evidence type="ECO:0000313" key="4">
    <source>
        <dbReference type="EMBL" id="SES00286.1"/>
    </source>
</evidence>
<dbReference type="STRING" id="587636.SAMN05216199_1745"/>
<dbReference type="SUPFAM" id="SSF54637">
    <property type="entry name" value="Thioesterase/thiol ester dehydrase-isomerase"/>
    <property type="match status" value="2"/>
</dbReference>
<dbReference type="Gene3D" id="3.10.129.10">
    <property type="entry name" value="Hotdog Thioesterase"/>
    <property type="match status" value="1"/>
</dbReference>
<dbReference type="PRINTS" id="PR01483">
    <property type="entry name" value="FASYNTHASE"/>
</dbReference>
<evidence type="ECO:0000313" key="5">
    <source>
        <dbReference type="Proteomes" id="UP000199019"/>
    </source>
</evidence>
<dbReference type="GO" id="GO:0005835">
    <property type="term" value="C:fatty acid synthase complex"/>
    <property type="evidence" value="ECO:0007669"/>
    <property type="project" value="InterPro"/>
</dbReference>
<dbReference type="GO" id="GO:0006633">
    <property type="term" value="P:fatty acid biosynthetic process"/>
    <property type="evidence" value="ECO:0007669"/>
    <property type="project" value="InterPro"/>
</dbReference>
<dbReference type="Proteomes" id="UP000199019">
    <property type="component" value="Unassembled WGS sequence"/>
</dbReference>
<sequence length="289" mass="31635">MEPDVEVETLQQPPSLPRLYATAALTARGRSGSGPLPERALRLSDVRVDRDRLLLYQHLCGFPAGDVLPHTWPQVLGFPLQTELMARRDFPLALPGLVHLENTITVHRPLTADDVLELTVRAEHLREHPRGLLVDLVTEVTVAGEQAWHGRSTYLRKGRSHDVARPAPSPEMPAGEPAAVWRLPGDTGRRYAAVSGDVNPIHLHRLTARAMGFPRAIAHGMYSTARVLAALGPATSGPSTSRVWFRKPLLLPGTVALAVERHAGGEVVAGLTSRDGEVEHLVLDWRPIR</sequence>
<feature type="domain" description="FAS1-like dehydratase" evidence="3">
    <location>
        <begin position="68"/>
        <end position="142"/>
    </location>
</feature>
<accession>A0A1H9TT68</accession>
<organism evidence="4 5">
    <name type="scientific">Pedococcus cremeus</name>
    <dbReference type="NCBI Taxonomy" id="587636"/>
    <lineage>
        <taxon>Bacteria</taxon>
        <taxon>Bacillati</taxon>
        <taxon>Actinomycetota</taxon>
        <taxon>Actinomycetes</taxon>
        <taxon>Micrococcales</taxon>
        <taxon>Intrasporangiaceae</taxon>
        <taxon>Pedococcus</taxon>
    </lineage>
</organism>
<evidence type="ECO:0000256" key="1">
    <source>
        <dbReference type="ARBA" id="ARBA00005254"/>
    </source>
</evidence>
<dbReference type="InterPro" id="IPR029069">
    <property type="entry name" value="HotDog_dom_sf"/>
</dbReference>
<reference evidence="5" key="1">
    <citation type="submission" date="2016-10" db="EMBL/GenBank/DDBJ databases">
        <authorList>
            <person name="Varghese N."/>
            <person name="Submissions S."/>
        </authorList>
    </citation>
    <scope>NUCLEOTIDE SEQUENCE [LARGE SCALE GENOMIC DNA]</scope>
    <source>
        <strain evidence="5">CGMCC 1.6963</strain>
    </source>
</reference>
<dbReference type="Pfam" id="PF01575">
    <property type="entry name" value="MaoC_dehydratas"/>
    <property type="match status" value="1"/>
</dbReference>
<dbReference type="RefSeq" id="WP_091757195.1">
    <property type="nucleotide sequence ID" value="NZ_FOHB01000002.1"/>
</dbReference>
<dbReference type="InterPro" id="IPR003965">
    <property type="entry name" value="Fatty_acid_synthase"/>
</dbReference>
<dbReference type="Pfam" id="PF13452">
    <property type="entry name" value="FAS1_DH_region"/>
    <property type="match status" value="1"/>
</dbReference>
<dbReference type="InterPro" id="IPR002539">
    <property type="entry name" value="MaoC-like_dom"/>
</dbReference>
<gene>
    <name evidence="4" type="ORF">SAMN05216199_1745</name>
</gene>
<dbReference type="GO" id="GO:0004312">
    <property type="term" value="F:fatty acid synthase activity"/>
    <property type="evidence" value="ECO:0007669"/>
    <property type="project" value="InterPro"/>
</dbReference>
<name>A0A1H9TT68_9MICO</name>
<evidence type="ECO:0000259" key="3">
    <source>
        <dbReference type="Pfam" id="PF13452"/>
    </source>
</evidence>
<evidence type="ECO:0000259" key="2">
    <source>
        <dbReference type="Pfam" id="PF01575"/>
    </source>
</evidence>
<keyword evidence="5" id="KW-1185">Reference proteome</keyword>
<dbReference type="EMBL" id="FOHB01000002">
    <property type="protein sequence ID" value="SES00286.1"/>
    <property type="molecule type" value="Genomic_DNA"/>
</dbReference>
<dbReference type="PANTHER" id="PTHR43841:SF1">
    <property type="entry name" value="3-HYDROXYACYL-THIOESTER DEHYDRATASE X"/>
    <property type="match status" value="1"/>
</dbReference>